<feature type="transmembrane region" description="Helical" evidence="5">
    <location>
        <begin position="169"/>
        <end position="193"/>
    </location>
</feature>
<feature type="transmembrane region" description="Helical" evidence="5">
    <location>
        <begin position="318"/>
        <end position="337"/>
    </location>
</feature>
<comment type="subcellular location">
    <subcellularLocation>
        <location evidence="1">Membrane</location>
        <topology evidence="1">Multi-pass membrane protein</topology>
    </subcellularLocation>
</comment>
<gene>
    <name evidence="7" type="ORF">ACFFVF_14800</name>
</gene>
<proteinExistence type="predicted"/>
<evidence type="ECO:0000313" key="8">
    <source>
        <dbReference type="Proteomes" id="UP001589607"/>
    </source>
</evidence>
<dbReference type="Pfam" id="PF04932">
    <property type="entry name" value="Wzy_C"/>
    <property type="match status" value="1"/>
</dbReference>
<feature type="transmembrane region" description="Helical" evidence="5">
    <location>
        <begin position="32"/>
        <end position="47"/>
    </location>
</feature>
<feature type="transmembrane region" description="Helical" evidence="5">
    <location>
        <begin position="54"/>
        <end position="72"/>
    </location>
</feature>
<keyword evidence="8" id="KW-1185">Reference proteome</keyword>
<feature type="transmembrane region" description="Helical" evidence="5">
    <location>
        <begin position="366"/>
        <end position="382"/>
    </location>
</feature>
<feature type="transmembrane region" description="Helical" evidence="5">
    <location>
        <begin position="205"/>
        <end position="222"/>
    </location>
</feature>
<dbReference type="EMBL" id="JBHMEY010000066">
    <property type="protein sequence ID" value="MFB9097784.1"/>
    <property type="molecule type" value="Genomic_DNA"/>
</dbReference>
<dbReference type="RefSeq" id="WP_236457988.1">
    <property type="nucleotide sequence ID" value="NZ_CBCSGE010000008.1"/>
</dbReference>
<keyword evidence="4 5" id="KW-0472">Membrane</keyword>
<accession>A0ABV5GR78</accession>
<keyword evidence="2 5" id="KW-0812">Transmembrane</keyword>
<dbReference type="Proteomes" id="UP001589607">
    <property type="component" value="Unassembled WGS sequence"/>
</dbReference>
<feature type="transmembrane region" description="Helical" evidence="5">
    <location>
        <begin position="78"/>
        <end position="96"/>
    </location>
</feature>
<dbReference type="GO" id="GO:0016874">
    <property type="term" value="F:ligase activity"/>
    <property type="evidence" value="ECO:0007669"/>
    <property type="project" value="UniProtKB-KW"/>
</dbReference>
<keyword evidence="3 5" id="KW-1133">Transmembrane helix</keyword>
<evidence type="ECO:0000256" key="5">
    <source>
        <dbReference type="SAM" id="Phobius"/>
    </source>
</evidence>
<reference evidence="7 8" key="1">
    <citation type="submission" date="2024-09" db="EMBL/GenBank/DDBJ databases">
        <authorList>
            <person name="Sun Q."/>
            <person name="Mori K."/>
        </authorList>
    </citation>
    <scope>NUCLEOTIDE SEQUENCE [LARGE SCALE GENOMIC DNA]</scope>
    <source>
        <strain evidence="7 8">CECT 7955</strain>
    </source>
</reference>
<dbReference type="InterPro" id="IPR007016">
    <property type="entry name" value="O-antigen_ligase-rel_domated"/>
</dbReference>
<name>A0ABV5GR78_9FLAO</name>
<evidence type="ECO:0000259" key="6">
    <source>
        <dbReference type="Pfam" id="PF04932"/>
    </source>
</evidence>
<feature type="transmembrane region" description="Helical" evidence="5">
    <location>
        <begin position="108"/>
        <end position="127"/>
    </location>
</feature>
<feature type="domain" description="O-antigen ligase-related" evidence="6">
    <location>
        <begin position="169"/>
        <end position="330"/>
    </location>
</feature>
<protein>
    <submittedName>
        <fullName evidence="7">O-antigen ligase family protein</fullName>
    </submittedName>
</protein>
<evidence type="ECO:0000256" key="4">
    <source>
        <dbReference type="ARBA" id="ARBA00023136"/>
    </source>
</evidence>
<evidence type="ECO:0000256" key="2">
    <source>
        <dbReference type="ARBA" id="ARBA00022692"/>
    </source>
</evidence>
<sequence length="392" mass="46286">MKINLNKYLLYSSVFAIFTEAFFFNFIIDWKLLYLIIFVNFIILLKYKKLTFNINFINLLIFFFIHGVISYTKIKIPYNFMLSQILGIAVVGTYYYNFVKLYKPIEIINVYCKMAFWVALIGYPMFFLGFNFGQHGDTRLYSIFKEPAHYVIVVLPACYYFFKEKKYFSFLVIFGTLILSSSSLGYVGCGLLFLLPNLTLKRVKYFLAITPLLVITFIYVYNNFEFFKMRVEETYSSLNVINTGKFDEYTNLSTYVLVSNMYVAKKNVIEHPLGSGIGSHHFMHTQHYLKEMRPPPYLVSQNKQTDNSFDANSLFTRICSEFGIIGFLSIVFALFFVSKSYKHKELYFAQGVVIYFLLKLFRDGTYFPPELFFFIWIFYFSYKDFLATKLTQ</sequence>
<organism evidence="7 8">
    <name type="scientific">Flavobacterium jumunjinense</name>
    <dbReference type="NCBI Taxonomy" id="998845"/>
    <lineage>
        <taxon>Bacteria</taxon>
        <taxon>Pseudomonadati</taxon>
        <taxon>Bacteroidota</taxon>
        <taxon>Flavobacteriia</taxon>
        <taxon>Flavobacteriales</taxon>
        <taxon>Flavobacteriaceae</taxon>
        <taxon>Flavobacterium</taxon>
    </lineage>
</organism>
<comment type="caution">
    <text evidence="7">The sequence shown here is derived from an EMBL/GenBank/DDBJ whole genome shotgun (WGS) entry which is preliminary data.</text>
</comment>
<evidence type="ECO:0000256" key="1">
    <source>
        <dbReference type="ARBA" id="ARBA00004141"/>
    </source>
</evidence>
<keyword evidence="7" id="KW-0436">Ligase</keyword>
<evidence type="ECO:0000256" key="3">
    <source>
        <dbReference type="ARBA" id="ARBA00022989"/>
    </source>
</evidence>
<feature type="transmembrane region" description="Helical" evidence="5">
    <location>
        <begin position="147"/>
        <end position="162"/>
    </location>
</feature>
<evidence type="ECO:0000313" key="7">
    <source>
        <dbReference type="EMBL" id="MFB9097784.1"/>
    </source>
</evidence>